<organism evidence="1 2">
    <name type="scientific">Iris pallida</name>
    <name type="common">Sweet iris</name>
    <dbReference type="NCBI Taxonomy" id="29817"/>
    <lineage>
        <taxon>Eukaryota</taxon>
        <taxon>Viridiplantae</taxon>
        <taxon>Streptophyta</taxon>
        <taxon>Embryophyta</taxon>
        <taxon>Tracheophyta</taxon>
        <taxon>Spermatophyta</taxon>
        <taxon>Magnoliopsida</taxon>
        <taxon>Liliopsida</taxon>
        <taxon>Asparagales</taxon>
        <taxon>Iridaceae</taxon>
        <taxon>Iridoideae</taxon>
        <taxon>Irideae</taxon>
        <taxon>Iris</taxon>
    </lineage>
</organism>
<proteinExistence type="predicted"/>
<accession>A0AAX6GHA3</accession>
<keyword evidence="2" id="KW-1185">Reference proteome</keyword>
<dbReference type="Proteomes" id="UP001140949">
    <property type="component" value="Unassembled WGS sequence"/>
</dbReference>
<reference evidence="1" key="1">
    <citation type="journal article" date="2023" name="GigaByte">
        <title>Genome assembly of the bearded iris, Iris pallida Lam.</title>
        <authorList>
            <person name="Bruccoleri R.E."/>
            <person name="Oakeley E.J."/>
            <person name="Faust A.M.E."/>
            <person name="Altorfer M."/>
            <person name="Dessus-Babus S."/>
            <person name="Burckhardt D."/>
            <person name="Oertli M."/>
            <person name="Naumann U."/>
            <person name="Petersen F."/>
            <person name="Wong J."/>
        </authorList>
    </citation>
    <scope>NUCLEOTIDE SEQUENCE</scope>
    <source>
        <strain evidence="1">GSM-AAB239-AS_SAM_17_03QT</strain>
    </source>
</reference>
<dbReference type="EMBL" id="JANAVB010019795">
    <property type="protein sequence ID" value="KAJ6828094.1"/>
    <property type="molecule type" value="Genomic_DNA"/>
</dbReference>
<dbReference type="AlphaFoldDB" id="A0AAX6GHA3"/>
<reference evidence="1" key="2">
    <citation type="submission" date="2023-04" db="EMBL/GenBank/DDBJ databases">
        <authorList>
            <person name="Bruccoleri R.E."/>
            <person name="Oakeley E.J."/>
            <person name="Faust A.-M."/>
            <person name="Dessus-Babus S."/>
            <person name="Altorfer M."/>
            <person name="Burckhardt D."/>
            <person name="Oertli M."/>
            <person name="Naumann U."/>
            <person name="Petersen F."/>
            <person name="Wong J."/>
        </authorList>
    </citation>
    <scope>NUCLEOTIDE SEQUENCE</scope>
    <source>
        <strain evidence="1">GSM-AAB239-AS_SAM_17_03QT</strain>
        <tissue evidence="1">Leaf</tissue>
    </source>
</reference>
<evidence type="ECO:0008006" key="3">
    <source>
        <dbReference type="Google" id="ProtNLM"/>
    </source>
</evidence>
<comment type="caution">
    <text evidence="1">The sequence shown here is derived from an EMBL/GenBank/DDBJ whole genome shotgun (WGS) entry which is preliminary data.</text>
</comment>
<name>A0AAX6GHA3_IRIPA</name>
<protein>
    <recommendedName>
        <fullName evidence="3">HAT C-terminal dimerisation domain-containing protein</fullName>
    </recommendedName>
</protein>
<gene>
    <name evidence="1" type="ORF">M6B38_365675</name>
</gene>
<evidence type="ECO:0000313" key="1">
    <source>
        <dbReference type="EMBL" id="KAJ6828094.1"/>
    </source>
</evidence>
<sequence length="73" mass="8469">MTSSSSSLFSRLRFASINRSNHLLIDQIVDLTRNNQDCIELWFTDRYKETYPILEIAFASLNRSSSSIKLSYC</sequence>
<evidence type="ECO:0000313" key="2">
    <source>
        <dbReference type="Proteomes" id="UP001140949"/>
    </source>
</evidence>